<comment type="similarity">
    <text evidence="5">Belongs to the AAA ATPase family.</text>
</comment>
<dbReference type="PROSITE" id="PS00674">
    <property type="entry name" value="AAA"/>
    <property type="match status" value="1"/>
</dbReference>
<protein>
    <recommendedName>
        <fullName evidence="6">ATPase AAA-type core domain-containing protein</fullName>
    </recommendedName>
</protein>
<dbReference type="EMBL" id="CAJMWZ010001819">
    <property type="protein sequence ID" value="CAE6443399.1"/>
    <property type="molecule type" value="Genomic_DNA"/>
</dbReference>
<comment type="subcellular location">
    <subcellularLocation>
        <location evidence="1">Mitochondrion</location>
    </subcellularLocation>
</comment>
<dbReference type="InterPro" id="IPR003959">
    <property type="entry name" value="ATPase_AAA_core"/>
</dbReference>
<comment type="caution">
    <text evidence="7">The sequence shown here is derived from an EMBL/GenBank/DDBJ whole genome shotgun (WGS) entry which is preliminary data.</text>
</comment>
<evidence type="ECO:0000256" key="3">
    <source>
        <dbReference type="ARBA" id="ARBA00022840"/>
    </source>
</evidence>
<proteinExistence type="inferred from homology"/>
<dbReference type="GO" id="GO:0005524">
    <property type="term" value="F:ATP binding"/>
    <property type="evidence" value="ECO:0007669"/>
    <property type="project" value="UniProtKB-KW"/>
</dbReference>
<dbReference type="InterPro" id="IPR051701">
    <property type="entry name" value="Mito_OM_Translocase_MSP1"/>
</dbReference>
<evidence type="ECO:0000256" key="2">
    <source>
        <dbReference type="ARBA" id="ARBA00022741"/>
    </source>
</evidence>
<sequence>MSIFDSFMPDILVNVPAPFIPGVRILDEDEAPIVMHLPQTRSSRAGWIPISVKPSDILNKWVGESERIVSGLFTLARRLKPCIIFMGEIDSLFGACSLDGHSPWRNNLITQFAQEMDGICSLDVVVIGTTNRSFDLDNALLRRLSCRILIELPDEAAREAILKILLKNEHLESDVDLKDLAKQTARYSGSDLT</sequence>
<dbReference type="PANTHER" id="PTHR45644">
    <property type="entry name" value="AAA ATPASE, PUTATIVE (AFU_ORTHOLOGUE AFUA_2G12920)-RELATED-RELATED"/>
    <property type="match status" value="1"/>
</dbReference>
<keyword evidence="3 5" id="KW-0067">ATP-binding</keyword>
<evidence type="ECO:0000256" key="5">
    <source>
        <dbReference type="RuleBase" id="RU003651"/>
    </source>
</evidence>
<keyword evidence="2 5" id="KW-0547">Nucleotide-binding</keyword>
<organism evidence="7 8">
    <name type="scientific">Rhizoctonia solani</name>
    <dbReference type="NCBI Taxonomy" id="456999"/>
    <lineage>
        <taxon>Eukaryota</taxon>
        <taxon>Fungi</taxon>
        <taxon>Dikarya</taxon>
        <taxon>Basidiomycota</taxon>
        <taxon>Agaricomycotina</taxon>
        <taxon>Agaricomycetes</taxon>
        <taxon>Cantharellales</taxon>
        <taxon>Ceratobasidiaceae</taxon>
        <taxon>Rhizoctonia</taxon>
    </lineage>
</organism>
<feature type="domain" description="ATPase AAA-type core" evidence="6">
    <location>
        <begin position="50"/>
        <end position="151"/>
    </location>
</feature>
<dbReference type="InterPro" id="IPR003960">
    <property type="entry name" value="ATPase_AAA_CS"/>
</dbReference>
<dbReference type="GO" id="GO:0005741">
    <property type="term" value="C:mitochondrial outer membrane"/>
    <property type="evidence" value="ECO:0007669"/>
    <property type="project" value="TreeGrafter"/>
</dbReference>
<evidence type="ECO:0000313" key="7">
    <source>
        <dbReference type="EMBL" id="CAE6443399.1"/>
    </source>
</evidence>
<evidence type="ECO:0000256" key="4">
    <source>
        <dbReference type="ARBA" id="ARBA00023128"/>
    </source>
</evidence>
<dbReference type="Gene3D" id="3.40.50.300">
    <property type="entry name" value="P-loop containing nucleotide triphosphate hydrolases"/>
    <property type="match status" value="1"/>
</dbReference>
<evidence type="ECO:0000313" key="8">
    <source>
        <dbReference type="Proteomes" id="UP000663850"/>
    </source>
</evidence>
<dbReference type="GO" id="GO:0016887">
    <property type="term" value="F:ATP hydrolysis activity"/>
    <property type="evidence" value="ECO:0007669"/>
    <property type="project" value="InterPro"/>
</dbReference>
<dbReference type="InterPro" id="IPR027417">
    <property type="entry name" value="P-loop_NTPase"/>
</dbReference>
<dbReference type="AlphaFoldDB" id="A0A8H3AYE2"/>
<dbReference type="Proteomes" id="UP000663850">
    <property type="component" value="Unassembled WGS sequence"/>
</dbReference>
<dbReference type="SUPFAM" id="SSF52540">
    <property type="entry name" value="P-loop containing nucleoside triphosphate hydrolases"/>
    <property type="match status" value="1"/>
</dbReference>
<dbReference type="PANTHER" id="PTHR45644:SF56">
    <property type="entry name" value="AAA ATPASE, PUTATIVE (AFU_ORTHOLOGUE AFUA_2G12920)-RELATED"/>
    <property type="match status" value="1"/>
</dbReference>
<name>A0A8H3AYE2_9AGAM</name>
<accession>A0A8H3AYE2</accession>
<reference evidence="7" key="1">
    <citation type="submission" date="2021-01" db="EMBL/GenBank/DDBJ databases">
        <authorList>
            <person name="Kaushik A."/>
        </authorList>
    </citation>
    <scope>NUCLEOTIDE SEQUENCE</scope>
    <source>
        <strain evidence="7">Type strain: AG8-Rh-89/</strain>
    </source>
</reference>
<evidence type="ECO:0000256" key="1">
    <source>
        <dbReference type="ARBA" id="ARBA00004173"/>
    </source>
</evidence>
<keyword evidence="4" id="KW-0496">Mitochondrion</keyword>
<dbReference type="Gene3D" id="1.10.8.60">
    <property type="match status" value="1"/>
</dbReference>
<feature type="non-terminal residue" evidence="7">
    <location>
        <position position="1"/>
    </location>
</feature>
<gene>
    <name evidence="7" type="ORF">RDB_LOCUS32766</name>
</gene>
<evidence type="ECO:0000259" key="6">
    <source>
        <dbReference type="Pfam" id="PF00004"/>
    </source>
</evidence>
<dbReference type="Pfam" id="PF00004">
    <property type="entry name" value="AAA"/>
    <property type="match status" value="1"/>
</dbReference>